<dbReference type="InterPro" id="IPR051805">
    <property type="entry name" value="Dehydratase_Activator_Redct"/>
</dbReference>
<name>A0A7V4E397_UNCW3</name>
<sequence>MKATFPYMGNIYIPLKTLLKELNIEPIIPPPPNKETLSLGTKYSPELMCIPFKLTLGNLIKALEMGADTIIHCSGFWSCRYGHYPYLHAEILRNLGYKFFHIILKKEELKNVYIILKNIFKKDVIILEKLTKAVLKTYFKSTIMEELERKAMAVRPLEKRKGQTTKVLSKYLKKLFQADNIFQMKKIKKLGIKALENLIDEKKRKFFIPKIKIVGEAFCVIEPYVNFRIVEKLGEMGFYADPFLTAHSWLGFHSIRLGNNLYKKIKNLAKEYWQYNVGGEDMNTIGHTLLAIKEGYSGIIHLHPFGCLAQTMVQGILGKISEKYSIPLLDISLDEHTSENIIENRLSAFCEIIKKNLAYYKFL</sequence>
<reference evidence="1" key="1">
    <citation type="journal article" date="2020" name="mSystems">
        <title>Genome- and Community-Level Interaction Insights into Carbon Utilization and Element Cycling Functions of Hydrothermarchaeota in Hydrothermal Sediment.</title>
        <authorList>
            <person name="Zhou Z."/>
            <person name="Liu Y."/>
            <person name="Xu W."/>
            <person name="Pan J."/>
            <person name="Luo Z.H."/>
            <person name="Li M."/>
        </authorList>
    </citation>
    <scope>NUCLEOTIDE SEQUENCE [LARGE SCALE GENOMIC DNA]</scope>
    <source>
        <strain evidence="1">SpSt-697</strain>
    </source>
</reference>
<protein>
    <recommendedName>
        <fullName evidence="2">CoA protein activase</fullName>
    </recommendedName>
</protein>
<organism evidence="1">
    <name type="scientific">candidate division WOR-3 bacterium</name>
    <dbReference type="NCBI Taxonomy" id="2052148"/>
    <lineage>
        <taxon>Bacteria</taxon>
        <taxon>Bacteria division WOR-3</taxon>
    </lineage>
</organism>
<dbReference type="AlphaFoldDB" id="A0A7V4E397"/>
<accession>A0A7V4E397</accession>
<proteinExistence type="predicted"/>
<comment type="caution">
    <text evidence="1">The sequence shown here is derived from an EMBL/GenBank/DDBJ whole genome shotgun (WGS) entry which is preliminary data.</text>
</comment>
<dbReference type="Gene3D" id="3.40.50.11900">
    <property type="match status" value="1"/>
</dbReference>
<gene>
    <name evidence="1" type="ORF">ENU74_04390</name>
</gene>
<evidence type="ECO:0000313" key="1">
    <source>
        <dbReference type="EMBL" id="HGK63812.1"/>
    </source>
</evidence>
<dbReference type="PANTHER" id="PTHR32329">
    <property type="entry name" value="BIFUNCTIONAL PROTEIN [INCLUDES 2-HYDROXYACYL-COA DEHYDRATASE (N-TER) AND ITS ACTIVATOR DOMAIN (C_TERM)-RELATED"/>
    <property type="match status" value="1"/>
</dbReference>
<dbReference type="EMBL" id="DTDR01000113">
    <property type="protein sequence ID" value="HGK63812.1"/>
    <property type="molecule type" value="Genomic_DNA"/>
</dbReference>
<dbReference type="PANTHER" id="PTHR32329:SF2">
    <property type="entry name" value="BIFUNCTIONAL PROTEIN [INCLUDES 2-HYDROXYACYL-COA DEHYDRATASE (N-TER) AND ITS ACTIVATOR DOMAIN (C_TERM)"/>
    <property type="match status" value="1"/>
</dbReference>
<evidence type="ECO:0008006" key="2">
    <source>
        <dbReference type="Google" id="ProtNLM"/>
    </source>
</evidence>